<dbReference type="GO" id="GO:0005886">
    <property type="term" value="C:plasma membrane"/>
    <property type="evidence" value="ECO:0007669"/>
    <property type="project" value="UniProtKB-SubCell"/>
</dbReference>
<evidence type="ECO:0000256" key="1">
    <source>
        <dbReference type="ARBA" id="ARBA00004651"/>
    </source>
</evidence>
<feature type="transmembrane region" description="Helical" evidence="10">
    <location>
        <begin position="233"/>
        <end position="257"/>
    </location>
</feature>
<name>A0A484HKQ3_9BACT</name>
<reference evidence="12" key="1">
    <citation type="submission" date="2019-01" db="EMBL/GenBank/DDBJ databases">
        <authorList>
            <consortium name="Genoscope - CEA"/>
            <person name="William W."/>
        </authorList>
    </citation>
    <scope>NUCLEOTIDE SEQUENCE</scope>
    <source>
        <strain evidence="12">CR-1</strain>
    </source>
</reference>
<keyword evidence="6 10" id="KW-1133">Transmembrane helix</keyword>
<gene>
    <name evidence="10 12" type="primary">murJ</name>
    <name evidence="12" type="ORF">EPICR_20309</name>
</gene>
<evidence type="ECO:0000256" key="2">
    <source>
        <dbReference type="ARBA" id="ARBA00022475"/>
    </source>
</evidence>
<dbReference type="GO" id="GO:0071555">
    <property type="term" value="P:cell wall organization"/>
    <property type="evidence" value="ECO:0007669"/>
    <property type="project" value="UniProtKB-UniRule"/>
</dbReference>
<comment type="similarity">
    <text evidence="9 10 11">Belongs to the MurJ/MviN family.</text>
</comment>
<sequence>MTENSKVTKAAGIVGSATLLSRVMGYIRDMALAWFFGAGMASDAFFVAFRIPNLLRRLFAEGSLSVAFIPVFTDYLEKEGKEEAMRFAGSALKCLSVILAAVALAGVLLAPFIARAFAPGFMEDPEKLRLTTLLTRVMFPYILFIGLVALCMGILNVMGHFAAPALAPVLLNLSMIGAVFLISPGLEEPAMGLAIGVLIGGALQLALQAPFVIRKGVRLGRRIPLRHPGLKKVGVLMLPTILGSAAYQVNILAGTLLSSLLPEGSVSYLYYADRLTQFPLGIFAIALATAVLPSLSRQVSAGDMEAAGQTFSHAMRFVWFITLPAMFGMMALREPIVALLFKRGAFDARAVESTAHALLFYSAGLWAFSGVRIVVSAFYALKDTRTPVKMAVISIAANIILGAALMGPMGHGGLALATSLSSMLNLILLTRALRAKFDFFDRIFFTVSSLKILVSSLVMGGAVFAMSRFVLTPGQDDFSRLLTGILICVAAGSALYALLAFALKSREMKTILQMAGKDSEK</sequence>
<dbReference type="InterPro" id="IPR004268">
    <property type="entry name" value="MurJ"/>
</dbReference>
<dbReference type="PRINTS" id="PR01806">
    <property type="entry name" value="VIRFACTRMVIN"/>
</dbReference>
<feature type="transmembrane region" description="Helical" evidence="10">
    <location>
        <begin position="192"/>
        <end position="213"/>
    </location>
</feature>
<dbReference type="Pfam" id="PF03023">
    <property type="entry name" value="MurJ"/>
    <property type="match status" value="1"/>
</dbReference>
<dbReference type="EMBL" id="CAACVI010000012">
    <property type="protein sequence ID" value="VEN73839.1"/>
    <property type="molecule type" value="Genomic_DNA"/>
</dbReference>
<dbReference type="PIRSF" id="PIRSF002869">
    <property type="entry name" value="MviN"/>
    <property type="match status" value="1"/>
</dbReference>
<feature type="transmembrane region" description="Helical" evidence="10">
    <location>
        <begin position="277"/>
        <end position="296"/>
    </location>
</feature>
<keyword evidence="3 10" id="KW-0812">Transmembrane</keyword>
<evidence type="ECO:0000313" key="12">
    <source>
        <dbReference type="EMBL" id="VEN73839.1"/>
    </source>
</evidence>
<dbReference type="GO" id="GO:0015648">
    <property type="term" value="F:lipid-linked peptidoglycan transporter activity"/>
    <property type="evidence" value="ECO:0007669"/>
    <property type="project" value="UniProtKB-UniRule"/>
</dbReference>
<dbReference type="HAMAP" id="MF_02078">
    <property type="entry name" value="MurJ_MviN"/>
    <property type="match status" value="1"/>
</dbReference>
<feature type="transmembrane region" description="Helical" evidence="10">
    <location>
        <begin position="31"/>
        <end position="52"/>
    </location>
</feature>
<dbReference type="CDD" id="cd13123">
    <property type="entry name" value="MATE_MurJ_like"/>
    <property type="match status" value="1"/>
</dbReference>
<dbReference type="InterPro" id="IPR051050">
    <property type="entry name" value="Lipid_II_flippase_MurJ/MviN"/>
</dbReference>
<evidence type="ECO:0000256" key="9">
    <source>
        <dbReference type="ARBA" id="ARBA00061532"/>
    </source>
</evidence>
<dbReference type="GO" id="GO:0008360">
    <property type="term" value="P:regulation of cell shape"/>
    <property type="evidence" value="ECO:0007669"/>
    <property type="project" value="UniProtKB-UniRule"/>
</dbReference>
<keyword evidence="4 10" id="KW-0133">Cell shape</keyword>
<evidence type="ECO:0000256" key="10">
    <source>
        <dbReference type="HAMAP-Rule" id="MF_02078"/>
    </source>
</evidence>
<dbReference type="PANTHER" id="PTHR47019:SF1">
    <property type="entry name" value="LIPID II FLIPPASE MURJ"/>
    <property type="match status" value="1"/>
</dbReference>
<feature type="transmembrane region" description="Helical" evidence="10">
    <location>
        <begin position="478"/>
        <end position="503"/>
    </location>
</feature>
<dbReference type="NCBIfam" id="TIGR01695">
    <property type="entry name" value="murJ_mviN"/>
    <property type="match status" value="1"/>
</dbReference>
<evidence type="ECO:0000256" key="7">
    <source>
        <dbReference type="ARBA" id="ARBA00023136"/>
    </source>
</evidence>
<keyword evidence="2 10" id="KW-1003">Cell membrane</keyword>
<evidence type="ECO:0000256" key="8">
    <source>
        <dbReference type="ARBA" id="ARBA00060041"/>
    </source>
</evidence>
<dbReference type="GO" id="GO:0009252">
    <property type="term" value="P:peptidoglycan biosynthetic process"/>
    <property type="evidence" value="ECO:0007669"/>
    <property type="project" value="UniProtKB-UniRule"/>
</dbReference>
<keyword evidence="7 10" id="KW-0472">Membrane</keyword>
<evidence type="ECO:0000256" key="4">
    <source>
        <dbReference type="ARBA" id="ARBA00022960"/>
    </source>
</evidence>
<keyword evidence="5 10" id="KW-0573">Peptidoglycan synthesis</keyword>
<evidence type="ECO:0000256" key="5">
    <source>
        <dbReference type="ARBA" id="ARBA00022984"/>
    </source>
</evidence>
<dbReference type="PANTHER" id="PTHR47019">
    <property type="entry name" value="LIPID II FLIPPASE MURJ"/>
    <property type="match status" value="1"/>
</dbReference>
<accession>A0A484HKQ3</accession>
<dbReference type="UniPathway" id="UPA00219"/>
<feature type="transmembrane region" description="Helical" evidence="10">
    <location>
        <begin position="443"/>
        <end position="466"/>
    </location>
</feature>
<comment type="function">
    <text evidence="8 10 11">Involved in peptidoglycan biosynthesis. Transports lipid-linked peptidoglycan precursors from the inner to the outer leaflet of the cytoplasmic membrane.</text>
</comment>
<evidence type="ECO:0000256" key="3">
    <source>
        <dbReference type="ARBA" id="ARBA00022692"/>
    </source>
</evidence>
<evidence type="ECO:0000256" key="11">
    <source>
        <dbReference type="PIRNR" id="PIRNR002869"/>
    </source>
</evidence>
<keyword evidence="10 11" id="KW-0813">Transport</keyword>
<evidence type="ECO:0000256" key="6">
    <source>
        <dbReference type="ARBA" id="ARBA00022989"/>
    </source>
</evidence>
<feature type="transmembrane region" description="Helical" evidence="10">
    <location>
        <begin position="388"/>
        <end position="407"/>
    </location>
</feature>
<feature type="transmembrane region" description="Helical" evidence="10">
    <location>
        <begin position="413"/>
        <end position="431"/>
    </location>
</feature>
<organism evidence="12">
    <name type="scientific">uncultured Desulfobacteraceae bacterium</name>
    <dbReference type="NCBI Taxonomy" id="218296"/>
    <lineage>
        <taxon>Bacteria</taxon>
        <taxon>Pseudomonadati</taxon>
        <taxon>Thermodesulfobacteriota</taxon>
        <taxon>Desulfobacteria</taxon>
        <taxon>Desulfobacterales</taxon>
        <taxon>Desulfobacteraceae</taxon>
        <taxon>environmental samples</taxon>
    </lineage>
</organism>
<comment type="subcellular location">
    <subcellularLocation>
        <location evidence="1 10">Cell membrane</location>
        <topology evidence="1 10">Multi-pass membrane protein</topology>
    </subcellularLocation>
</comment>
<feature type="transmembrane region" description="Helical" evidence="10">
    <location>
        <begin position="358"/>
        <end position="381"/>
    </location>
</feature>
<comment type="pathway">
    <text evidence="10">Cell wall biogenesis; peptidoglycan biosynthesis.</text>
</comment>
<dbReference type="GO" id="GO:0034204">
    <property type="term" value="P:lipid translocation"/>
    <property type="evidence" value="ECO:0007669"/>
    <property type="project" value="TreeGrafter"/>
</dbReference>
<dbReference type="AlphaFoldDB" id="A0A484HKQ3"/>
<keyword evidence="10 11" id="KW-0961">Cell wall biogenesis/degradation</keyword>
<feature type="transmembrane region" description="Helical" evidence="10">
    <location>
        <begin position="97"/>
        <end position="118"/>
    </location>
</feature>
<proteinExistence type="inferred from homology"/>
<protein>
    <recommendedName>
        <fullName evidence="10">Probable lipid II flippase MurJ</fullName>
    </recommendedName>
</protein>
<feature type="transmembrane region" description="Helical" evidence="10">
    <location>
        <begin position="165"/>
        <end position="186"/>
    </location>
</feature>
<feature type="transmembrane region" description="Helical" evidence="10">
    <location>
        <begin position="317"/>
        <end position="338"/>
    </location>
</feature>
<feature type="transmembrane region" description="Helical" evidence="10">
    <location>
        <begin position="138"/>
        <end position="158"/>
    </location>
</feature>